<protein>
    <submittedName>
        <fullName evidence="1">Uncharacterized protein</fullName>
    </submittedName>
</protein>
<dbReference type="AlphaFoldDB" id="A0AAV4VKH8"/>
<organism evidence="1 2">
    <name type="scientific">Caerostris extrusa</name>
    <name type="common">Bark spider</name>
    <name type="synonym">Caerostris bankana</name>
    <dbReference type="NCBI Taxonomy" id="172846"/>
    <lineage>
        <taxon>Eukaryota</taxon>
        <taxon>Metazoa</taxon>
        <taxon>Ecdysozoa</taxon>
        <taxon>Arthropoda</taxon>
        <taxon>Chelicerata</taxon>
        <taxon>Arachnida</taxon>
        <taxon>Araneae</taxon>
        <taxon>Araneomorphae</taxon>
        <taxon>Entelegynae</taxon>
        <taxon>Araneoidea</taxon>
        <taxon>Araneidae</taxon>
        <taxon>Caerostris</taxon>
    </lineage>
</organism>
<keyword evidence="2" id="KW-1185">Reference proteome</keyword>
<gene>
    <name evidence="1" type="ORF">CEXT_316341</name>
</gene>
<reference evidence="1 2" key="1">
    <citation type="submission" date="2021-06" db="EMBL/GenBank/DDBJ databases">
        <title>Caerostris extrusa draft genome.</title>
        <authorList>
            <person name="Kono N."/>
            <person name="Arakawa K."/>
        </authorList>
    </citation>
    <scope>NUCLEOTIDE SEQUENCE [LARGE SCALE GENOMIC DNA]</scope>
</reference>
<proteinExistence type="predicted"/>
<name>A0AAV4VKH8_CAEEX</name>
<accession>A0AAV4VKH8</accession>
<evidence type="ECO:0000313" key="1">
    <source>
        <dbReference type="EMBL" id="GIY70956.1"/>
    </source>
</evidence>
<comment type="caution">
    <text evidence="1">The sequence shown here is derived from an EMBL/GenBank/DDBJ whole genome shotgun (WGS) entry which is preliminary data.</text>
</comment>
<dbReference type="Proteomes" id="UP001054945">
    <property type="component" value="Unassembled WGS sequence"/>
</dbReference>
<dbReference type="EMBL" id="BPLR01014738">
    <property type="protein sequence ID" value="GIY70956.1"/>
    <property type="molecule type" value="Genomic_DNA"/>
</dbReference>
<sequence length="85" mass="9626">MSDINQVVRNFLHTPRSLKNSFPGGKRSSIDLRLGPEQQSLRICIRNKVSQNSEDNRRYSHLAGVPAFTVRKNSLENKSSGKQET</sequence>
<evidence type="ECO:0000313" key="2">
    <source>
        <dbReference type="Proteomes" id="UP001054945"/>
    </source>
</evidence>